<dbReference type="PROSITE" id="PS51186">
    <property type="entry name" value="GNAT"/>
    <property type="match status" value="1"/>
</dbReference>
<dbReference type="SUPFAM" id="SSF55729">
    <property type="entry name" value="Acyl-CoA N-acyltransferases (Nat)"/>
    <property type="match status" value="1"/>
</dbReference>
<name>A0AB39KWK1_9CAUL</name>
<accession>A0AB39KWK1</accession>
<reference evidence="2" key="1">
    <citation type="submission" date="2024-06" db="EMBL/GenBank/DDBJ databases">
        <title>Caulobacter inopinatus, sp. nov.</title>
        <authorList>
            <person name="Donachie S.P."/>
        </authorList>
    </citation>
    <scope>NUCLEOTIDE SEQUENCE</scope>
    <source>
        <strain evidence="2">73W</strain>
    </source>
</reference>
<dbReference type="Gene3D" id="3.40.630.30">
    <property type="match status" value="1"/>
</dbReference>
<dbReference type="AlphaFoldDB" id="A0AB39KWK1"/>
<dbReference type="PANTHER" id="PTHR43072:SF8">
    <property type="entry name" value="ACYLTRANSFERASE FABY-RELATED"/>
    <property type="match status" value="1"/>
</dbReference>
<dbReference type="InterPro" id="IPR016181">
    <property type="entry name" value="Acyl_CoA_acyltransferase"/>
</dbReference>
<evidence type="ECO:0000259" key="1">
    <source>
        <dbReference type="PROSITE" id="PS51186"/>
    </source>
</evidence>
<organism evidence="2">
    <name type="scientific">Caulobacter sp. 73W</name>
    <dbReference type="NCBI Taxonomy" id="3161137"/>
    <lineage>
        <taxon>Bacteria</taxon>
        <taxon>Pseudomonadati</taxon>
        <taxon>Pseudomonadota</taxon>
        <taxon>Alphaproteobacteria</taxon>
        <taxon>Caulobacterales</taxon>
        <taxon>Caulobacteraceae</taxon>
        <taxon>Caulobacter</taxon>
    </lineage>
</organism>
<dbReference type="GO" id="GO:0016747">
    <property type="term" value="F:acyltransferase activity, transferring groups other than amino-acyl groups"/>
    <property type="evidence" value="ECO:0007669"/>
    <property type="project" value="InterPro"/>
</dbReference>
<protein>
    <submittedName>
        <fullName evidence="2">N-acetyltransferase family protein</fullName>
    </submittedName>
</protein>
<dbReference type="Pfam" id="PF13420">
    <property type="entry name" value="Acetyltransf_4"/>
    <property type="match status" value="1"/>
</dbReference>
<proteinExistence type="predicted"/>
<dbReference type="InterPro" id="IPR000182">
    <property type="entry name" value="GNAT_dom"/>
</dbReference>
<sequence>MNIRPATPADAAAIAEIYADACLNGFGTFEEVPPSADEIATRMAGVQSRGLPYLVAEEDGEILGYAYAGPFRLRAAYRYTVEDSVYISPKAKGRGVGRAVLGAVLDACAAMGLRQVMAIIGDTSNAGSIGLHKAMGFEPVGTFRDVGFKQERWVDIVLMQKSLNGGSETQPDAEGLSLKGF</sequence>
<feature type="domain" description="N-acetyltransferase" evidence="1">
    <location>
        <begin position="1"/>
        <end position="164"/>
    </location>
</feature>
<gene>
    <name evidence="2" type="ORF">ABOZ73_04010</name>
</gene>
<evidence type="ECO:0000313" key="2">
    <source>
        <dbReference type="EMBL" id="XDO97596.1"/>
    </source>
</evidence>
<dbReference type="CDD" id="cd04301">
    <property type="entry name" value="NAT_SF"/>
    <property type="match status" value="1"/>
</dbReference>
<dbReference type="PANTHER" id="PTHR43072">
    <property type="entry name" value="N-ACETYLTRANSFERASE"/>
    <property type="match status" value="1"/>
</dbReference>
<dbReference type="RefSeq" id="WP_369060927.1">
    <property type="nucleotide sequence ID" value="NZ_CP158375.1"/>
</dbReference>
<dbReference type="EMBL" id="CP158375">
    <property type="protein sequence ID" value="XDO97596.1"/>
    <property type="molecule type" value="Genomic_DNA"/>
</dbReference>